<evidence type="ECO:0000313" key="6">
    <source>
        <dbReference type="Proteomes" id="UP001262835"/>
    </source>
</evidence>
<dbReference type="InterPro" id="IPR023753">
    <property type="entry name" value="FAD/NAD-binding_dom"/>
</dbReference>
<dbReference type="EMBL" id="JAUZVT010000001">
    <property type="protein sequence ID" value="MDT3329931.1"/>
    <property type="molecule type" value="Genomic_DNA"/>
</dbReference>
<evidence type="ECO:0000259" key="4">
    <source>
        <dbReference type="Pfam" id="PF07992"/>
    </source>
</evidence>
<accession>A0ABU3GGV8</accession>
<name>A0ABU3GGV8_9MICO</name>
<dbReference type="RefSeq" id="WP_311869085.1">
    <property type="nucleotide sequence ID" value="NZ_JAUZVT010000001.1"/>
</dbReference>
<feature type="domain" description="FAD/NAD(P)-binding" evidence="4">
    <location>
        <begin position="6"/>
        <end position="285"/>
    </location>
</feature>
<evidence type="ECO:0000256" key="2">
    <source>
        <dbReference type="ARBA" id="ARBA00023002"/>
    </source>
</evidence>
<proteinExistence type="predicted"/>
<comment type="caution">
    <text evidence="5">The sequence shown here is derived from an EMBL/GenBank/DDBJ whole genome shotgun (WGS) entry which is preliminary data.</text>
</comment>
<reference evidence="5 6" key="1">
    <citation type="submission" date="2023-08" db="EMBL/GenBank/DDBJ databases">
        <title>Microbacterium aquilitoris sp. nov. and Microbacterium gwkjibeachense sp. nov., isolated from beach.</title>
        <authorList>
            <person name="Lee S.D."/>
            <person name="Yang H."/>
            <person name="Kim I."/>
        </authorList>
    </citation>
    <scope>NUCLEOTIDE SEQUENCE [LARGE SCALE GENOMIC DNA]</scope>
    <source>
        <strain evidence="5 6">KSW-18</strain>
    </source>
</reference>
<dbReference type="InterPro" id="IPR050097">
    <property type="entry name" value="Ferredoxin-NADP_redctase_2"/>
</dbReference>
<organism evidence="5 6">
    <name type="scientific">Microbacterium aquilitoris</name>
    <dbReference type="NCBI Taxonomy" id="3067307"/>
    <lineage>
        <taxon>Bacteria</taxon>
        <taxon>Bacillati</taxon>
        <taxon>Actinomycetota</taxon>
        <taxon>Actinomycetes</taxon>
        <taxon>Micrococcales</taxon>
        <taxon>Microbacteriaceae</taxon>
        <taxon>Microbacterium</taxon>
    </lineage>
</organism>
<dbReference type="PRINTS" id="PR00469">
    <property type="entry name" value="PNDRDTASEII"/>
</dbReference>
<protein>
    <submittedName>
        <fullName evidence="5">NAD(P)/FAD-dependent oxidoreductase</fullName>
    </submittedName>
</protein>
<keyword evidence="6" id="KW-1185">Reference proteome</keyword>
<dbReference type="InterPro" id="IPR036188">
    <property type="entry name" value="FAD/NAD-bd_sf"/>
</dbReference>
<dbReference type="PANTHER" id="PTHR48105">
    <property type="entry name" value="THIOREDOXIN REDUCTASE 1-RELATED-RELATED"/>
    <property type="match status" value="1"/>
</dbReference>
<dbReference type="Proteomes" id="UP001262835">
    <property type="component" value="Unassembled WGS sequence"/>
</dbReference>
<evidence type="ECO:0000256" key="3">
    <source>
        <dbReference type="ARBA" id="ARBA00048132"/>
    </source>
</evidence>
<keyword evidence="2" id="KW-0560">Oxidoreductase</keyword>
<dbReference type="Pfam" id="PF07992">
    <property type="entry name" value="Pyr_redox_2"/>
    <property type="match status" value="1"/>
</dbReference>
<evidence type="ECO:0000313" key="5">
    <source>
        <dbReference type="EMBL" id="MDT3329931.1"/>
    </source>
</evidence>
<gene>
    <name evidence="5" type="ORF">Q9S78_04540</name>
</gene>
<dbReference type="SUPFAM" id="SSF51905">
    <property type="entry name" value="FAD/NAD(P)-binding domain"/>
    <property type="match status" value="1"/>
</dbReference>
<sequence>MTDTLYDAVIVGGGTAGLSAAQMLGRARRRVLVIDAGAPRNRFAAQMHGVLGHDGRSPAELLRIGRAEAERYGVEFLDTTVTSIDDAGDHLTVAHDGGILAARGAVLTTGVVDDLPDVPGLREQWGRGVIHCPYCHGYEVAGRRLGVLATSPASLHQIELVRQWSGDVTAFTAGLGDVDDTVAARLAGRGIRLVDSPVTELRTDDDVVTAALTADGAAHAIDALFTAPTPRLHLDYAASLDLAVSTEPGEGLRVDMRGATSHPRVFAAGNVVSPFGNVPLSMGQGSMAGAGLNAALVMEDAASALRDSETLRS</sequence>
<comment type="catalytic activity">
    <reaction evidence="3">
        <text>[thioredoxin]-dithiol + NADP(+) = [thioredoxin]-disulfide + NADPH + H(+)</text>
        <dbReference type="Rhea" id="RHEA:20345"/>
        <dbReference type="Rhea" id="RHEA-COMP:10698"/>
        <dbReference type="Rhea" id="RHEA-COMP:10700"/>
        <dbReference type="ChEBI" id="CHEBI:15378"/>
        <dbReference type="ChEBI" id="CHEBI:29950"/>
        <dbReference type="ChEBI" id="CHEBI:50058"/>
        <dbReference type="ChEBI" id="CHEBI:57783"/>
        <dbReference type="ChEBI" id="CHEBI:58349"/>
        <dbReference type="EC" id="1.8.1.9"/>
    </reaction>
</comment>
<evidence type="ECO:0000256" key="1">
    <source>
        <dbReference type="ARBA" id="ARBA00022630"/>
    </source>
</evidence>
<dbReference type="Gene3D" id="3.50.50.60">
    <property type="entry name" value="FAD/NAD(P)-binding domain"/>
    <property type="match status" value="2"/>
</dbReference>
<dbReference type="PRINTS" id="PR00368">
    <property type="entry name" value="FADPNR"/>
</dbReference>
<keyword evidence="1" id="KW-0285">Flavoprotein</keyword>